<reference evidence="4" key="1">
    <citation type="submission" date="2022-09" db="EMBL/GenBank/DDBJ databases">
        <title>Rhodovastum sp. nov. RN2-1 isolated from soil in Seongnam, South Korea.</title>
        <authorList>
            <person name="Le N.T."/>
        </authorList>
    </citation>
    <scope>NUCLEOTIDE SEQUENCE</scope>
    <source>
        <strain evidence="4">RN2-1</strain>
    </source>
</reference>
<evidence type="ECO:0000256" key="2">
    <source>
        <dbReference type="ARBA" id="ARBA00022692"/>
    </source>
</evidence>
<dbReference type="InterPro" id="IPR029044">
    <property type="entry name" value="Nucleotide-diphossugar_trans"/>
</dbReference>
<comment type="caution">
    <text evidence="4">The sequence shown here is derived from an EMBL/GenBank/DDBJ whole genome shotgun (WGS) entry which is preliminary data.</text>
</comment>
<dbReference type="PANTHER" id="PTHR21461">
    <property type="entry name" value="GLYCOSYLTRANSFERASE FAMILY 92 PROTEIN"/>
    <property type="match status" value="1"/>
</dbReference>
<name>A0AA41YRT7_9PROT</name>
<gene>
    <name evidence="4" type="ORF">OL599_22695</name>
</gene>
<keyword evidence="2" id="KW-0812">Transmembrane</keyword>
<evidence type="ECO:0000313" key="4">
    <source>
        <dbReference type="EMBL" id="MCW3477382.1"/>
    </source>
</evidence>
<proteinExistence type="predicted"/>
<evidence type="ECO:0000256" key="3">
    <source>
        <dbReference type="ARBA" id="ARBA00022989"/>
    </source>
</evidence>
<evidence type="ECO:0000256" key="1">
    <source>
        <dbReference type="ARBA" id="ARBA00004167"/>
    </source>
</evidence>
<dbReference type="Gene3D" id="3.90.550.10">
    <property type="entry name" value="Spore Coat Polysaccharide Biosynthesis Protein SpsA, Chain A"/>
    <property type="match status" value="1"/>
</dbReference>
<keyword evidence="3" id="KW-0472">Membrane</keyword>
<dbReference type="Pfam" id="PF13704">
    <property type="entry name" value="Glyco_tranf_2_4"/>
    <property type="match status" value="1"/>
</dbReference>
<dbReference type="RefSeq" id="WP_264716328.1">
    <property type="nucleotide sequence ID" value="NZ_JAPDNT010000036.1"/>
</dbReference>
<comment type="subcellular location">
    <subcellularLocation>
        <location evidence="1">Membrane</location>
        <topology evidence="1">Single-pass membrane protein</topology>
    </subcellularLocation>
</comment>
<dbReference type="AlphaFoldDB" id="A0AA41YRT7"/>
<protein>
    <submittedName>
        <fullName evidence="4">Glycosyltransferase family 2 protein</fullName>
    </submittedName>
</protein>
<keyword evidence="3" id="KW-1133">Transmembrane helix</keyword>
<dbReference type="EMBL" id="JAPDNT010000036">
    <property type="protein sequence ID" value="MCW3477382.1"/>
    <property type="molecule type" value="Genomic_DNA"/>
</dbReference>
<dbReference type="GO" id="GO:0005737">
    <property type="term" value="C:cytoplasm"/>
    <property type="evidence" value="ECO:0007669"/>
    <property type="project" value="TreeGrafter"/>
</dbReference>
<keyword evidence="5" id="KW-1185">Reference proteome</keyword>
<dbReference type="PANTHER" id="PTHR21461:SF69">
    <property type="entry name" value="GLYCOSYLTRANSFERASE FAMILY 92 PROTEIN"/>
    <property type="match status" value="1"/>
</dbReference>
<reference evidence="4" key="2">
    <citation type="submission" date="2022-10" db="EMBL/GenBank/DDBJ databases">
        <authorList>
            <person name="Trinh H.N."/>
        </authorList>
    </citation>
    <scope>NUCLEOTIDE SEQUENCE</scope>
    <source>
        <strain evidence="4">RN2-1</strain>
    </source>
</reference>
<dbReference type="GO" id="GO:0016020">
    <property type="term" value="C:membrane"/>
    <property type="evidence" value="ECO:0007669"/>
    <property type="project" value="UniProtKB-SubCell"/>
</dbReference>
<dbReference type="Proteomes" id="UP001165679">
    <property type="component" value="Unassembled WGS sequence"/>
</dbReference>
<dbReference type="SUPFAM" id="SSF53448">
    <property type="entry name" value="Nucleotide-diphospho-sugar transferases"/>
    <property type="match status" value="1"/>
</dbReference>
<sequence>MRTAVVAVVKDEERYIAEWIAYQFAIRFDAVILLDNKSTDGTKAAAERFKQHFDVRVFDWTLTTPDYQRKGYEFALELFRNEFAWMACLDADEFLVLDRPLGDMLARHSDAAAIAVPWAMFGSSGHAERPAGLVIESYTQRAPATFGPNRHIKSIVRPKQVRTCRVSHWFEVDGPYVDLAGRAIVDVKARLDDAPDYAAGQLNHYFTRSRADWDAKLARGYHDLQRQPQEFDFYDRNDVRDDSAARWAPKVRELLATVF</sequence>
<dbReference type="GO" id="GO:0016757">
    <property type="term" value="F:glycosyltransferase activity"/>
    <property type="evidence" value="ECO:0007669"/>
    <property type="project" value="TreeGrafter"/>
</dbReference>
<accession>A0AA41YRT7</accession>
<evidence type="ECO:0000313" key="5">
    <source>
        <dbReference type="Proteomes" id="UP001165679"/>
    </source>
</evidence>
<organism evidence="4 5">
    <name type="scientific">Limobrevibacterium gyesilva</name>
    <dbReference type="NCBI Taxonomy" id="2991712"/>
    <lineage>
        <taxon>Bacteria</taxon>
        <taxon>Pseudomonadati</taxon>
        <taxon>Pseudomonadota</taxon>
        <taxon>Alphaproteobacteria</taxon>
        <taxon>Acetobacterales</taxon>
        <taxon>Acetobacteraceae</taxon>
        <taxon>Limobrevibacterium</taxon>
    </lineage>
</organism>